<reference evidence="3 4" key="1">
    <citation type="submission" date="2019-03" db="EMBL/GenBank/DDBJ databases">
        <title>Genomic Encyclopedia of Type Strains, Phase IV (KMG-IV): sequencing the most valuable type-strain genomes for metagenomic binning, comparative biology and taxonomic classification.</title>
        <authorList>
            <person name="Goeker M."/>
        </authorList>
    </citation>
    <scope>NUCLEOTIDE SEQUENCE [LARGE SCALE GENOMIC DNA]</scope>
    <source>
        <strain evidence="3 4">DSM 24830</strain>
    </source>
</reference>
<dbReference type="Proteomes" id="UP000294887">
    <property type="component" value="Unassembled WGS sequence"/>
</dbReference>
<gene>
    <name evidence="3" type="ORF">EV695_1701</name>
</gene>
<protein>
    <submittedName>
        <fullName evidence="3">Carbohydrate binding protein with CBM9 domain</fullName>
    </submittedName>
</protein>
<dbReference type="InterPro" id="IPR010502">
    <property type="entry name" value="Carb-bd_dom_fam9"/>
</dbReference>
<sequence length="806" mass="90869">MQKLIKGVFLLAIVLLTLAAGAYLNQRYQNYKNFNMPAAKPPSAEQLKSVLNAKRTANDLDNKTQKQQDVFLGINTADVREDTSSVQFLNLFKPAIPFAETVPWGSSKDVEYDKNGYPTDLKGGKAGTKFLNRLPADTIEDGFYTVLYDGEGEIFYGNDARLVVHRPGKDVIEIKAGADKTLNASLFIKKTTKDNYIKKIRILPEGGICDGYPHIKVKIESDCKKGEFLSFEENHDKILFNPDYLNFMKDFQVVRFMNMSGMTRNPVEKWSTRNTLEKATWGGRAGLYSRGAPVEIMVALANQINAHPWFSMPYKADDDYVRKFGEYVKANLNPNLKAYIEYSNEVWNPIFIHHDYAIEKGLEEKLDTSKSPAGYKWYSKRSVEVFKIWEDAFGGSQQLVRVLGSWASNQNMSSQILAYKDAYKHTDAIAIGPYVSAHPKVLRKANNVDDVFKAMMNKTSKWGMKTIVSYIQKQQKVASSFGVDLIAYEGGQHLVDWDTRKVDQHPNPLLYAANRDPRMGIVYDELMREWKQAGGKLFVAFSAPRIYSWYGSWGVKEHIRQARADAPKYDSLLRYLDSNLHPEENQNTTIQNVIDAEQTELPVPYAKKPELIWNMQQSMTIPSKLSGVSASNLSAKWQSNWDTKHLYFSFSVTDNDIQKGDEIILTLDNNVANEEVQAPSKQSKSNKKTAEGDKSDAVSKSESNSESEPVPEEEKAKTFTFTPFDSLGSQTHLIRTDTGYQLNAAIPWSEVFGKSSKKHASNGTKIGVNIKIVDVDEDIKGSKSLHWADTSKALPNLVLKNTPVSQ</sequence>
<proteinExistence type="predicted"/>
<dbReference type="SUPFAM" id="SSF49344">
    <property type="entry name" value="CBD9-like"/>
    <property type="match status" value="1"/>
</dbReference>
<organism evidence="3 4">
    <name type="scientific">Cocleimonas flava</name>
    <dbReference type="NCBI Taxonomy" id="634765"/>
    <lineage>
        <taxon>Bacteria</taxon>
        <taxon>Pseudomonadati</taxon>
        <taxon>Pseudomonadota</taxon>
        <taxon>Gammaproteobacteria</taxon>
        <taxon>Thiotrichales</taxon>
        <taxon>Thiotrichaceae</taxon>
        <taxon>Cocleimonas</taxon>
    </lineage>
</organism>
<dbReference type="AlphaFoldDB" id="A0A4V2P8V5"/>
<feature type="compositionally biased region" description="Basic and acidic residues" evidence="1">
    <location>
        <begin position="688"/>
        <end position="699"/>
    </location>
</feature>
<name>A0A4V2P8V5_9GAMM</name>
<dbReference type="RefSeq" id="WP_131905489.1">
    <property type="nucleotide sequence ID" value="NZ_BAAAFU010000004.1"/>
</dbReference>
<accession>A0A4V2P8V5</accession>
<dbReference type="EMBL" id="SMFQ01000003">
    <property type="protein sequence ID" value="TCJ87195.1"/>
    <property type="molecule type" value="Genomic_DNA"/>
</dbReference>
<dbReference type="GO" id="GO:0004553">
    <property type="term" value="F:hydrolase activity, hydrolyzing O-glycosyl compounds"/>
    <property type="evidence" value="ECO:0007669"/>
    <property type="project" value="InterPro"/>
</dbReference>
<comment type="caution">
    <text evidence="3">The sequence shown here is derived from an EMBL/GenBank/DDBJ whole genome shotgun (WGS) entry which is preliminary data.</text>
</comment>
<dbReference type="Pfam" id="PF06452">
    <property type="entry name" value="CBM9_1"/>
    <property type="match status" value="1"/>
</dbReference>
<feature type="region of interest" description="Disordered" evidence="1">
    <location>
        <begin position="675"/>
        <end position="717"/>
    </location>
</feature>
<evidence type="ECO:0000313" key="3">
    <source>
        <dbReference type="EMBL" id="TCJ87195.1"/>
    </source>
</evidence>
<dbReference type="GO" id="GO:0016052">
    <property type="term" value="P:carbohydrate catabolic process"/>
    <property type="evidence" value="ECO:0007669"/>
    <property type="project" value="InterPro"/>
</dbReference>
<evidence type="ECO:0000259" key="2">
    <source>
        <dbReference type="Pfam" id="PF06452"/>
    </source>
</evidence>
<keyword evidence="4" id="KW-1185">Reference proteome</keyword>
<dbReference type="Gene3D" id="2.60.40.1190">
    <property type="match status" value="1"/>
</dbReference>
<feature type="domain" description="Carbohydrate-binding" evidence="2">
    <location>
        <begin position="612"/>
        <end position="791"/>
    </location>
</feature>
<dbReference type="OrthoDB" id="5619228at2"/>
<dbReference type="GO" id="GO:0030246">
    <property type="term" value="F:carbohydrate binding"/>
    <property type="evidence" value="ECO:0007669"/>
    <property type="project" value="InterPro"/>
</dbReference>
<evidence type="ECO:0000256" key="1">
    <source>
        <dbReference type="SAM" id="MobiDB-lite"/>
    </source>
</evidence>
<evidence type="ECO:0000313" key="4">
    <source>
        <dbReference type="Proteomes" id="UP000294887"/>
    </source>
</evidence>